<dbReference type="InParanoid" id="G5AE70"/>
<dbReference type="AlphaFoldDB" id="G5AE70"/>
<dbReference type="OMA" id="QDNSRTW"/>
<evidence type="ECO:0000313" key="1">
    <source>
        <dbReference type="EMBL" id="EGZ06472.1"/>
    </source>
</evidence>
<organism evidence="1 2">
    <name type="scientific">Phytophthora sojae (strain P6497)</name>
    <name type="common">Soybean stem and root rot agent</name>
    <name type="synonym">Phytophthora megasperma f. sp. glycines</name>
    <dbReference type="NCBI Taxonomy" id="1094619"/>
    <lineage>
        <taxon>Eukaryota</taxon>
        <taxon>Sar</taxon>
        <taxon>Stramenopiles</taxon>
        <taxon>Oomycota</taxon>
        <taxon>Peronosporomycetes</taxon>
        <taxon>Peronosporales</taxon>
        <taxon>Peronosporaceae</taxon>
        <taxon>Phytophthora</taxon>
    </lineage>
</organism>
<reference evidence="1 2" key="1">
    <citation type="journal article" date="2006" name="Science">
        <title>Phytophthora genome sequences uncover evolutionary origins and mechanisms of pathogenesis.</title>
        <authorList>
            <person name="Tyler B.M."/>
            <person name="Tripathy S."/>
            <person name="Zhang X."/>
            <person name="Dehal P."/>
            <person name="Jiang R.H."/>
            <person name="Aerts A."/>
            <person name="Arredondo F.D."/>
            <person name="Baxter L."/>
            <person name="Bensasson D."/>
            <person name="Beynon J.L."/>
            <person name="Chapman J."/>
            <person name="Damasceno C.M."/>
            <person name="Dorrance A.E."/>
            <person name="Dou D."/>
            <person name="Dickerman A.W."/>
            <person name="Dubchak I.L."/>
            <person name="Garbelotto M."/>
            <person name="Gijzen M."/>
            <person name="Gordon S.G."/>
            <person name="Govers F."/>
            <person name="Grunwald N.J."/>
            <person name="Huang W."/>
            <person name="Ivors K.L."/>
            <person name="Jones R.W."/>
            <person name="Kamoun S."/>
            <person name="Krampis K."/>
            <person name="Lamour K.H."/>
            <person name="Lee M.K."/>
            <person name="McDonald W.H."/>
            <person name="Medina M."/>
            <person name="Meijer H.J."/>
            <person name="Nordberg E.K."/>
            <person name="Maclean D.J."/>
            <person name="Ospina-Giraldo M.D."/>
            <person name="Morris P.F."/>
            <person name="Phuntumart V."/>
            <person name="Putnam N.H."/>
            <person name="Rash S."/>
            <person name="Rose J.K."/>
            <person name="Sakihama Y."/>
            <person name="Salamov A.A."/>
            <person name="Savidor A."/>
            <person name="Scheuring C.F."/>
            <person name="Smith B.M."/>
            <person name="Sobral B.W."/>
            <person name="Terry A."/>
            <person name="Torto-Alalibo T.A."/>
            <person name="Win J."/>
            <person name="Xu Z."/>
            <person name="Zhang H."/>
            <person name="Grigoriev I.V."/>
            <person name="Rokhsar D.S."/>
            <person name="Boore J.L."/>
        </authorList>
    </citation>
    <scope>NUCLEOTIDE SEQUENCE [LARGE SCALE GENOMIC DNA]</scope>
    <source>
        <strain evidence="1 2">P6497</strain>
    </source>
</reference>
<dbReference type="RefSeq" id="XP_009538369.1">
    <property type="nucleotide sequence ID" value="XM_009540074.1"/>
</dbReference>
<dbReference type="GeneID" id="20644377"/>
<name>G5AE70_PHYSP</name>
<dbReference type="Proteomes" id="UP000002640">
    <property type="component" value="Unassembled WGS sequence"/>
</dbReference>
<sequence>MALRLAASRSRRSIPSVKIHRGGRRSYSSSPPKSALGTLVTACRRVSANAELLSTYETELQLFPAGLNPAALWWTLVQLHMPAQTRVELPEFLEGAKAAAETQLRAVNSADFAQFAAGLTRESVAAAELSDYCTPRFFESLKDAAAHTLRDRNMTLELQSIEIQSAVVASVRYAQLTRTEYEAQTAGLGVLPLLWARDASVEYMQVQVTTRSLETTRMTLMGQEECLALQDNTRTWTFGSKVGSVDELDWRIVTTVGANNAAKQLSRKVYADEGGETNEKVAVESEEKA</sequence>
<evidence type="ECO:0000313" key="2">
    <source>
        <dbReference type="Proteomes" id="UP000002640"/>
    </source>
</evidence>
<proteinExistence type="predicted"/>
<keyword evidence="2" id="KW-1185">Reference proteome</keyword>
<dbReference type="EMBL" id="JH159164">
    <property type="protein sequence ID" value="EGZ06472.1"/>
    <property type="molecule type" value="Genomic_DNA"/>
</dbReference>
<dbReference type="KEGG" id="psoj:PHYSODRAFT_319836"/>
<accession>G5AE70</accession>
<protein>
    <submittedName>
        <fullName evidence="1">Uncharacterized protein</fullName>
    </submittedName>
</protein>
<gene>
    <name evidence="1" type="ORF">PHYSODRAFT_319836</name>
</gene>